<evidence type="ECO:0000313" key="3">
    <source>
        <dbReference type="EMBL" id="MDA1361889.1"/>
    </source>
</evidence>
<dbReference type="Gene3D" id="3.40.50.150">
    <property type="entry name" value="Vaccinia Virus protein VP39"/>
    <property type="match status" value="1"/>
</dbReference>
<feature type="domain" description="Ribosomal RNA large subunit methyltransferase K/L-like methyltransferase" evidence="2">
    <location>
        <begin position="187"/>
        <end position="339"/>
    </location>
</feature>
<dbReference type="Proteomes" id="UP001146067">
    <property type="component" value="Unassembled WGS sequence"/>
</dbReference>
<dbReference type="Gene3D" id="3.30.2130.30">
    <property type="match status" value="1"/>
</dbReference>
<dbReference type="RefSeq" id="WP_270111924.1">
    <property type="nucleotide sequence ID" value="NZ_JAPZVP010000017.1"/>
</dbReference>
<dbReference type="GO" id="GO:0016423">
    <property type="term" value="F:tRNA (guanine) methyltransferase activity"/>
    <property type="evidence" value="ECO:0007669"/>
    <property type="project" value="TreeGrafter"/>
</dbReference>
<evidence type="ECO:0000313" key="4">
    <source>
        <dbReference type="Proteomes" id="UP001146067"/>
    </source>
</evidence>
<reference evidence="3" key="1">
    <citation type="submission" date="2022-12" db="EMBL/GenBank/DDBJ databases">
        <title>Gycomyces niveus sp.nov.,a novel actinomycete isolated from soil in Shouguan.</title>
        <authorList>
            <person name="Yang X."/>
        </authorList>
    </citation>
    <scope>NUCLEOTIDE SEQUENCE</scope>
    <source>
        <strain evidence="3">NEAU-A15</strain>
    </source>
</reference>
<sequence length="370" mass="40016">MSPNRPSTVGSSTPNSPEHQNFFASTVHGLEHLAAVELAVLGCRVVSIRKRQVLLTAPEPCMVGRPRTIDDLLLQVARTADPGPTKADLERLRPLLDAADLRQAKSDFDHGDPVLAVSASMIGRRTYNRHDLEDVIGSVLAERLGARFASRNGGNRPPAGAAEWRAVLSPEGLLLGYRGRRSPLHRRVWKTASISGSLHPPVAAAMARLAGIDAGMTVLDPCCGAGTILIEAKEFTPRADFIGSDLNSDALAAAAHNAQHLADIAFAKSDAAELPMPTGSIDRIVTNPAWGRQVAMVQRFPALLAAWRRIIAADGRLVCLVPPELLCHFEAERSAWNLVDRHQLSLSGQHPVIVIAEPKRSRKRRDRGLE</sequence>
<evidence type="ECO:0000259" key="2">
    <source>
        <dbReference type="Pfam" id="PF01170"/>
    </source>
</evidence>
<organism evidence="3 4">
    <name type="scientific">Glycomyces luteolus</name>
    <dbReference type="NCBI Taxonomy" id="2670330"/>
    <lineage>
        <taxon>Bacteria</taxon>
        <taxon>Bacillati</taxon>
        <taxon>Actinomycetota</taxon>
        <taxon>Actinomycetes</taxon>
        <taxon>Glycomycetales</taxon>
        <taxon>Glycomycetaceae</taxon>
        <taxon>Glycomyces</taxon>
    </lineage>
</organism>
<gene>
    <name evidence="3" type="ORF">O1R50_19835</name>
</gene>
<dbReference type="GO" id="GO:0030488">
    <property type="term" value="P:tRNA methylation"/>
    <property type="evidence" value="ECO:0007669"/>
    <property type="project" value="TreeGrafter"/>
</dbReference>
<dbReference type="AlphaFoldDB" id="A0A9X3ST59"/>
<dbReference type="InterPro" id="IPR029063">
    <property type="entry name" value="SAM-dependent_MTases_sf"/>
</dbReference>
<protein>
    <submittedName>
        <fullName evidence="3">Methyltransferase domain-containing protein</fullName>
    </submittedName>
</protein>
<dbReference type="CDD" id="cd02440">
    <property type="entry name" value="AdoMet_MTases"/>
    <property type="match status" value="1"/>
</dbReference>
<dbReference type="Pfam" id="PF01170">
    <property type="entry name" value="UPF0020"/>
    <property type="match status" value="1"/>
</dbReference>
<keyword evidence="4" id="KW-1185">Reference proteome</keyword>
<dbReference type="InterPro" id="IPR000241">
    <property type="entry name" value="RlmKL-like_Mtase"/>
</dbReference>
<name>A0A9X3ST59_9ACTN</name>
<evidence type="ECO:0000256" key="1">
    <source>
        <dbReference type="SAM" id="MobiDB-lite"/>
    </source>
</evidence>
<dbReference type="PANTHER" id="PTHR14911:SF13">
    <property type="entry name" value="TRNA (GUANINE(6)-N2)-METHYLTRANSFERASE THUMP3"/>
    <property type="match status" value="1"/>
</dbReference>
<dbReference type="CDD" id="cd11715">
    <property type="entry name" value="THUMP_AdoMetMT"/>
    <property type="match status" value="1"/>
</dbReference>
<feature type="region of interest" description="Disordered" evidence="1">
    <location>
        <begin position="1"/>
        <end position="20"/>
    </location>
</feature>
<dbReference type="EMBL" id="JAPZVP010000017">
    <property type="protein sequence ID" value="MDA1361889.1"/>
    <property type="molecule type" value="Genomic_DNA"/>
</dbReference>
<dbReference type="PANTHER" id="PTHR14911">
    <property type="entry name" value="THUMP DOMAIN-CONTAINING"/>
    <property type="match status" value="1"/>
</dbReference>
<accession>A0A9X3ST59</accession>
<proteinExistence type="predicted"/>
<keyword evidence="3" id="KW-0489">Methyltransferase</keyword>
<dbReference type="SUPFAM" id="SSF53335">
    <property type="entry name" value="S-adenosyl-L-methionine-dependent methyltransferases"/>
    <property type="match status" value="1"/>
</dbReference>
<keyword evidence="3" id="KW-0808">Transferase</keyword>
<comment type="caution">
    <text evidence="3">The sequence shown here is derived from an EMBL/GenBank/DDBJ whole genome shotgun (WGS) entry which is preliminary data.</text>
</comment>